<dbReference type="SUPFAM" id="SSF82153">
    <property type="entry name" value="FAS1 domain"/>
    <property type="match status" value="4"/>
</dbReference>
<evidence type="ECO:0000259" key="3">
    <source>
        <dbReference type="PROSITE" id="PS50213"/>
    </source>
</evidence>
<name>A0ABP0FAQ0_CLALP</name>
<feature type="domain" description="FAS1" evidence="3">
    <location>
        <begin position="464"/>
        <end position="602"/>
    </location>
</feature>
<dbReference type="PANTHER" id="PTHR10900">
    <property type="entry name" value="PERIOSTIN-RELATED"/>
    <property type="match status" value="1"/>
</dbReference>
<reference evidence="4 5" key="1">
    <citation type="submission" date="2024-02" db="EMBL/GenBank/DDBJ databases">
        <authorList>
            <person name="Daric V."/>
            <person name="Darras S."/>
        </authorList>
    </citation>
    <scope>NUCLEOTIDE SEQUENCE [LARGE SCALE GENOMIC DNA]</scope>
</reference>
<dbReference type="Proteomes" id="UP001642483">
    <property type="component" value="Unassembled WGS sequence"/>
</dbReference>
<feature type="chain" id="PRO_5045557525" description="FAS1 domain-containing protein" evidence="2">
    <location>
        <begin position="37"/>
        <end position="1053"/>
    </location>
</feature>
<feature type="domain" description="FAS1" evidence="3">
    <location>
        <begin position="738"/>
        <end position="883"/>
    </location>
</feature>
<organism evidence="4 5">
    <name type="scientific">Clavelina lepadiformis</name>
    <name type="common">Light-bulb sea squirt</name>
    <name type="synonym">Ascidia lepadiformis</name>
    <dbReference type="NCBI Taxonomy" id="159417"/>
    <lineage>
        <taxon>Eukaryota</taxon>
        <taxon>Metazoa</taxon>
        <taxon>Chordata</taxon>
        <taxon>Tunicata</taxon>
        <taxon>Ascidiacea</taxon>
        <taxon>Aplousobranchia</taxon>
        <taxon>Clavelinidae</taxon>
        <taxon>Clavelina</taxon>
    </lineage>
</organism>
<evidence type="ECO:0000256" key="2">
    <source>
        <dbReference type="SAM" id="SignalP"/>
    </source>
</evidence>
<keyword evidence="5" id="KW-1185">Reference proteome</keyword>
<dbReference type="Gene3D" id="2.30.180.10">
    <property type="entry name" value="FAS1 domain"/>
    <property type="match status" value="4"/>
</dbReference>
<dbReference type="SMART" id="SM00554">
    <property type="entry name" value="FAS1"/>
    <property type="match status" value="4"/>
</dbReference>
<proteinExistence type="predicted"/>
<gene>
    <name evidence="4" type="ORF">CVLEPA_LOCUS4869</name>
</gene>
<dbReference type="PROSITE" id="PS50213">
    <property type="entry name" value="FAS1"/>
    <property type="match status" value="4"/>
</dbReference>
<dbReference type="Pfam" id="PF02469">
    <property type="entry name" value="Fasciclin"/>
    <property type="match status" value="4"/>
</dbReference>
<dbReference type="PANTHER" id="PTHR10900:SF114">
    <property type="entry name" value="FAS1 DOMAIN-CONTAINING PROTEIN"/>
    <property type="match status" value="1"/>
</dbReference>
<feature type="domain" description="FAS1" evidence="3">
    <location>
        <begin position="607"/>
        <end position="733"/>
    </location>
</feature>
<feature type="domain" description="FAS1" evidence="3">
    <location>
        <begin position="889"/>
        <end position="1026"/>
    </location>
</feature>
<feature type="signal peptide" evidence="2">
    <location>
        <begin position="1"/>
        <end position="36"/>
    </location>
</feature>
<keyword evidence="2" id="KW-0732">Signal</keyword>
<comment type="caution">
    <text evidence="4">The sequence shown here is derived from an EMBL/GenBank/DDBJ whole genome shotgun (WGS) entry which is preliminary data.</text>
</comment>
<accession>A0ABP0FAQ0</accession>
<evidence type="ECO:0000256" key="1">
    <source>
        <dbReference type="SAM" id="MobiDB-lite"/>
    </source>
</evidence>
<dbReference type="InterPro" id="IPR050904">
    <property type="entry name" value="Adhesion/Biosynth-related"/>
</dbReference>
<protein>
    <recommendedName>
        <fullName evidence="3">FAS1 domain-containing protein</fullName>
    </recommendedName>
</protein>
<sequence>MNMSLSKPHCLSWRYARTSVLWCLVLLVAQLQAKQADSSQHFNYKSSKRRYSRPTYVEPSARTRKTYFPRDDASVPMVDRYPDTYRIVPFGGRAITKVTKYISKPTRIHKILTEQNGKLANKVMPDRRTISPTKHVPRTTKTSIVDNSIRYNPLGPKSTSSVTRNLHVSDRFTPTYNYNTRLPARNIIPFDSPTNSVISARYSDRPTIVQIASSEDSVIDSEAGQRPGKSRSSNFKLFRPPPDRTTIDSEKYLSDLIPPPGTRIVLASENDAKPKGSSRLSGLNLKRPRHLDHALISHRYPPTNPSSPEVLRIRTTSVSEAQALISELGGGFKISIFNASSEPDIVEDKLQEEARSVPVKTTTLLPVIADFADRTSSPRRDATAHVTQWWKGEHVCVKVSPGLFGLTEAVLKRVKTKESCREKRNRYVCTEKYGFGKHSPKKTTIYKCCPQYKINKERNSCVTRSSIGHGIVSHSENSNWLSQMSHADSIGARAAADDEILTIFMPSDDVVLAAFMIQNETSSLEETLQVQSFLENHVIPGRKLLVSQMHDNEIFSAVSGNPIRVNVYPGDLLDTITVNCRRVTVTDIINDNSVVHFIDNIIDEITGSIADYITERFDEFSTLLTVLSNSGLLEKLHSSNGSYTLFAPTNEAFRDIPVNTEPGKCLDAFARNHISERVLCTAGVERGQNLRTLFGDNITVIERNGKQFIGDSEIKVHDIMRTNGVIHVINRVLKPTSVSSVLDVLSSEKSFSSTLEMFQAAGIQDALATGGNFTLIVPTNRAFKELSKSELMNLLLDAEGLRSLLKFHVIPQQISIRDLKTRDKLETLSPPMDIHVSNYMKRVRSRRRRYLRKPVSALQCAMVVGQPEVVPCNGAILIVDKVLQPASGTILSALMYSKKSNFSTLLAAIRRTGIEQILDRDDDLTFFAPSEAAFSRFPVPVTQLLLSNKKLLRRVLRFHLISGYHCGHALLQRSYRHTTLLGSQMTSCPKRKTIFLGRKRKKLRAKVVESDILASNGIVHAIDNLLLPRNFNLRSHLQLYYRRHQQNHQQLQF</sequence>
<evidence type="ECO:0000313" key="4">
    <source>
        <dbReference type="EMBL" id="CAK8675277.1"/>
    </source>
</evidence>
<evidence type="ECO:0000313" key="5">
    <source>
        <dbReference type="Proteomes" id="UP001642483"/>
    </source>
</evidence>
<dbReference type="EMBL" id="CAWYQH010000013">
    <property type="protein sequence ID" value="CAK8675277.1"/>
    <property type="molecule type" value="Genomic_DNA"/>
</dbReference>
<feature type="region of interest" description="Disordered" evidence="1">
    <location>
        <begin position="216"/>
        <end position="245"/>
    </location>
</feature>
<dbReference type="InterPro" id="IPR036378">
    <property type="entry name" value="FAS1_dom_sf"/>
</dbReference>
<dbReference type="InterPro" id="IPR000782">
    <property type="entry name" value="FAS1_domain"/>
</dbReference>